<dbReference type="Gene3D" id="3.40.50.2000">
    <property type="entry name" value="Glycogen Phosphorylase B"/>
    <property type="match status" value="2"/>
</dbReference>
<dbReference type="PANTHER" id="PTHR12526:SF630">
    <property type="entry name" value="GLYCOSYLTRANSFERASE"/>
    <property type="match status" value="1"/>
</dbReference>
<dbReference type="EMBL" id="JPWJ01000001">
    <property type="protein sequence ID" value="RCK52813.1"/>
    <property type="molecule type" value="Genomic_DNA"/>
</dbReference>
<accession>A0A367XGL7</accession>
<protein>
    <submittedName>
        <fullName evidence="1">Uncharacterized protein</fullName>
    </submittedName>
</protein>
<dbReference type="PANTHER" id="PTHR12526">
    <property type="entry name" value="GLYCOSYLTRANSFERASE"/>
    <property type="match status" value="1"/>
</dbReference>
<dbReference type="SUPFAM" id="SSF53756">
    <property type="entry name" value="UDP-Glycosyltransferase/glycogen phosphorylase"/>
    <property type="match status" value="1"/>
</dbReference>
<evidence type="ECO:0000313" key="1">
    <source>
        <dbReference type="EMBL" id="RCK52813.1"/>
    </source>
</evidence>
<dbReference type="CDD" id="cd03801">
    <property type="entry name" value="GT4_PimA-like"/>
    <property type="match status" value="1"/>
</dbReference>
<reference evidence="1 2" key="1">
    <citation type="submission" date="2014-07" db="EMBL/GenBank/DDBJ databases">
        <title>Draft genome sequence of Thalassospira xiamenensis IB13.</title>
        <authorList>
            <person name="Lai Q."/>
            <person name="Shao Z."/>
        </authorList>
    </citation>
    <scope>NUCLEOTIDE SEQUENCE [LARGE SCALE GENOMIC DNA]</scope>
    <source>
        <strain evidence="1 2">IB13</strain>
    </source>
</reference>
<gene>
    <name evidence="1" type="ORF">TH44_00865</name>
</gene>
<name>A0A367XGL7_9PROT</name>
<evidence type="ECO:0000313" key="2">
    <source>
        <dbReference type="Proteomes" id="UP000252266"/>
    </source>
</evidence>
<dbReference type="Proteomes" id="UP000252266">
    <property type="component" value="Unassembled WGS sequence"/>
</dbReference>
<dbReference type="RefSeq" id="WP_062958415.1">
    <property type="nucleotide sequence ID" value="NZ_JALLPZ010000002.1"/>
</dbReference>
<sequence length="349" mass="39670">MAKIVMADDSIKFDGFTLSQRPLGGAETAFISLAEAFAKKGHDVTIFNQCDQRHESNGVKWYPLTDAYPEFADLYIANRGYQLLDRMPKAKRTIFWIHNPARYLLKWRYMSRLWRIRPAIVFSGKHHLNTYPKWAPCGERVIVPYGIENRFMTARVNNDIPKKRAIFTSNPLRSLDWLLNVWVEKIHPLSPEAELHVFAGPQTYGSVGGKKAQSMKLILDQAETLGDKGIVLRGPVPKDQLMNEMLEARVMPYRGDVGETFCLALGEAQAMGIPCVVQEVGCVAERVIDGETGFVANEDNEFAKRTAEILNNDALWLQQHETALLKQRNWGWEQAAEAFEEHFLSEVVC</sequence>
<dbReference type="Pfam" id="PF13692">
    <property type="entry name" value="Glyco_trans_1_4"/>
    <property type="match status" value="1"/>
</dbReference>
<organism evidence="1 2">
    <name type="scientific">Thalassospira xiamenensis</name>
    <dbReference type="NCBI Taxonomy" id="220697"/>
    <lineage>
        <taxon>Bacteria</taxon>
        <taxon>Pseudomonadati</taxon>
        <taxon>Pseudomonadota</taxon>
        <taxon>Alphaproteobacteria</taxon>
        <taxon>Rhodospirillales</taxon>
        <taxon>Thalassospiraceae</taxon>
        <taxon>Thalassospira</taxon>
    </lineage>
</organism>
<proteinExistence type="predicted"/>
<dbReference type="AlphaFoldDB" id="A0A367XGL7"/>
<comment type="caution">
    <text evidence="1">The sequence shown here is derived from an EMBL/GenBank/DDBJ whole genome shotgun (WGS) entry which is preliminary data.</text>
</comment>